<feature type="domain" description="GDPGP1-like C-terminal" evidence="13">
    <location>
        <begin position="204"/>
        <end position="341"/>
    </location>
</feature>
<dbReference type="GO" id="GO:0005085">
    <property type="term" value="F:guanyl-nucleotide exchange factor activity"/>
    <property type="evidence" value="ECO:0007669"/>
    <property type="project" value="UniProtKB-KW"/>
</dbReference>
<accession>A0AAV0T737</accession>
<dbReference type="GO" id="GO:0000166">
    <property type="term" value="F:nucleotide binding"/>
    <property type="evidence" value="ECO:0007669"/>
    <property type="project" value="UniProtKB-KW"/>
</dbReference>
<protein>
    <recommendedName>
        <fullName evidence="6">GDP-D-glucose phosphorylase 1</fullName>
        <ecNumber evidence="5">2.7.7.78</ecNumber>
    </recommendedName>
</protein>
<dbReference type="SUPFAM" id="SSF54197">
    <property type="entry name" value="HIT-like"/>
    <property type="match status" value="1"/>
</dbReference>
<evidence type="ECO:0000256" key="10">
    <source>
        <dbReference type="ARBA" id="ARBA00022695"/>
    </source>
</evidence>
<dbReference type="GO" id="GO:0005737">
    <property type="term" value="C:cytoplasm"/>
    <property type="evidence" value="ECO:0007669"/>
    <property type="project" value="UniProtKB-SubCell"/>
</dbReference>
<evidence type="ECO:0000313" key="16">
    <source>
        <dbReference type="Proteomes" id="UP001162031"/>
    </source>
</evidence>
<dbReference type="PANTHER" id="PTHR20884:SF8">
    <property type="entry name" value="GDP-D-GLUCOSE PHOSPHORYLASE 1"/>
    <property type="match status" value="1"/>
</dbReference>
<dbReference type="InterPro" id="IPR026506">
    <property type="entry name" value="GDPGP"/>
</dbReference>
<evidence type="ECO:0000256" key="6">
    <source>
        <dbReference type="ARBA" id="ARBA00018857"/>
    </source>
</evidence>
<keyword evidence="16" id="KW-1185">Reference proteome</keyword>
<evidence type="ECO:0000256" key="11">
    <source>
        <dbReference type="ARBA" id="ARBA00022741"/>
    </source>
</evidence>
<dbReference type="EMBL" id="CANTFL010000090">
    <property type="protein sequence ID" value="CAI5713405.1"/>
    <property type="molecule type" value="Genomic_DNA"/>
</dbReference>
<feature type="domain" description="GDPGP1-like N-terminal" evidence="14">
    <location>
        <begin position="6"/>
        <end position="186"/>
    </location>
</feature>
<gene>
    <name evidence="15" type="ORF">HBR001_LOCUS1037</name>
</gene>
<comment type="subcellular location">
    <subcellularLocation>
        <location evidence="3">Cytoplasm</location>
    </subcellularLocation>
</comment>
<dbReference type="Pfam" id="PF26216">
    <property type="entry name" value="GDPGP1_C"/>
    <property type="match status" value="1"/>
</dbReference>
<sequence length="357" mass="39441">MSSSELGDLLLCQWEHLAASAGVLRTTIDDTRRRCVPGSLGLVVQFNPSHIESKRPVDPQLLKASTDESAVTQKTLGFNFTLAKKAEYLCGLRFKTHEDQRLPSVQATGIEERGVEHFVLVNVAPLVRGHVLFVLDMDLVNPQSLTKKYMHYALGISRAIQREDFALGFNSAGAWSSVNHLHLHGYFFPQREDRTSANFPVASQTKEVLFRVGGTLVNRLPDWAATCFVIEAEDAANDGVEVAQIAWTLLELLQSRGTPHNLLVVDMKVFIYPRQPQCENGTGLSSSYSNTMSAALVGRLRIAVAELSGLVVVGDRADYENLTEETFSAILDSEVSLSAAEEAALVATWKENIRLRW</sequence>
<comment type="catalytic activity">
    <reaction evidence="1">
        <text>GDP-alpha-D-glucose + phosphate = alpha-D-glucose 1-phosphate + GDP + H(+)</text>
        <dbReference type="Rhea" id="RHEA:30387"/>
        <dbReference type="ChEBI" id="CHEBI:15378"/>
        <dbReference type="ChEBI" id="CHEBI:43474"/>
        <dbReference type="ChEBI" id="CHEBI:58189"/>
        <dbReference type="ChEBI" id="CHEBI:58601"/>
        <dbReference type="ChEBI" id="CHEBI:62230"/>
        <dbReference type="EC" id="2.7.7.78"/>
    </reaction>
</comment>
<evidence type="ECO:0000256" key="5">
    <source>
        <dbReference type="ARBA" id="ARBA00012507"/>
    </source>
</evidence>
<comment type="function">
    <text evidence="2">Specific and highly efficient GDP-D-glucose phosphorylase regulating the levels of GDP-D-glucose in cells.</text>
</comment>
<evidence type="ECO:0000313" key="15">
    <source>
        <dbReference type="EMBL" id="CAI5713405.1"/>
    </source>
</evidence>
<dbReference type="Pfam" id="PF26217">
    <property type="entry name" value="GDPGP1_N"/>
    <property type="match status" value="1"/>
</dbReference>
<keyword evidence="9" id="KW-0808">Transferase</keyword>
<keyword evidence="7" id="KW-0963">Cytoplasm</keyword>
<evidence type="ECO:0000256" key="4">
    <source>
        <dbReference type="ARBA" id="ARBA00006451"/>
    </source>
</evidence>
<dbReference type="InterPro" id="IPR058865">
    <property type="entry name" value="GDPGP1_C"/>
</dbReference>
<evidence type="ECO:0000256" key="12">
    <source>
        <dbReference type="ARBA" id="ARBA00022801"/>
    </source>
</evidence>
<keyword evidence="10" id="KW-0548">Nucleotidyltransferase</keyword>
<comment type="similarity">
    <text evidence="4">Belongs to the GDPGP1 family.</text>
</comment>
<dbReference type="GO" id="GO:0006006">
    <property type="term" value="P:glucose metabolic process"/>
    <property type="evidence" value="ECO:0007669"/>
    <property type="project" value="TreeGrafter"/>
</dbReference>
<evidence type="ECO:0000256" key="7">
    <source>
        <dbReference type="ARBA" id="ARBA00022490"/>
    </source>
</evidence>
<dbReference type="GO" id="GO:0080048">
    <property type="term" value="F:GDP-D-glucose phosphorylase activity"/>
    <property type="evidence" value="ECO:0007669"/>
    <property type="project" value="UniProtKB-EC"/>
</dbReference>
<dbReference type="AlphaFoldDB" id="A0AAV0T737"/>
<keyword evidence="8" id="KW-0344">Guanine-nucleotide releasing factor</keyword>
<dbReference type="PANTHER" id="PTHR20884">
    <property type="entry name" value="GDP-D-GLUCOSE PHOSPHORYLASE 1"/>
    <property type="match status" value="1"/>
</dbReference>
<proteinExistence type="inferred from homology"/>
<organism evidence="15 16">
    <name type="scientific">Hyaloperonospora brassicae</name>
    <name type="common">Brassica downy mildew</name>
    <name type="synonym">Peronospora brassicae</name>
    <dbReference type="NCBI Taxonomy" id="162125"/>
    <lineage>
        <taxon>Eukaryota</taxon>
        <taxon>Sar</taxon>
        <taxon>Stramenopiles</taxon>
        <taxon>Oomycota</taxon>
        <taxon>Peronosporomycetes</taxon>
        <taxon>Peronosporales</taxon>
        <taxon>Peronosporaceae</taxon>
        <taxon>Hyaloperonospora</taxon>
    </lineage>
</organism>
<dbReference type="InterPro" id="IPR058866">
    <property type="entry name" value="GDPGP1_N"/>
</dbReference>
<evidence type="ECO:0000259" key="14">
    <source>
        <dbReference type="Pfam" id="PF26217"/>
    </source>
</evidence>
<dbReference type="GO" id="GO:0016787">
    <property type="term" value="F:hydrolase activity"/>
    <property type="evidence" value="ECO:0007669"/>
    <property type="project" value="UniProtKB-KW"/>
</dbReference>
<dbReference type="EC" id="2.7.7.78" evidence="5"/>
<evidence type="ECO:0000256" key="9">
    <source>
        <dbReference type="ARBA" id="ARBA00022679"/>
    </source>
</evidence>
<evidence type="ECO:0000256" key="2">
    <source>
        <dbReference type="ARBA" id="ARBA00003049"/>
    </source>
</evidence>
<evidence type="ECO:0000256" key="3">
    <source>
        <dbReference type="ARBA" id="ARBA00004496"/>
    </source>
</evidence>
<name>A0AAV0T737_HYABA</name>
<reference evidence="15" key="1">
    <citation type="submission" date="2022-12" db="EMBL/GenBank/DDBJ databases">
        <authorList>
            <person name="Webb A."/>
        </authorList>
    </citation>
    <scope>NUCLEOTIDE SEQUENCE</scope>
    <source>
        <strain evidence="15">Hp1</strain>
    </source>
</reference>
<dbReference type="InterPro" id="IPR036265">
    <property type="entry name" value="HIT-like_sf"/>
</dbReference>
<comment type="caution">
    <text evidence="15">The sequence shown here is derived from an EMBL/GenBank/DDBJ whole genome shotgun (WGS) entry which is preliminary data.</text>
</comment>
<evidence type="ECO:0000256" key="1">
    <source>
        <dbReference type="ARBA" id="ARBA00000063"/>
    </source>
</evidence>
<keyword evidence="11" id="KW-0547">Nucleotide-binding</keyword>
<evidence type="ECO:0000259" key="13">
    <source>
        <dbReference type="Pfam" id="PF26216"/>
    </source>
</evidence>
<evidence type="ECO:0000256" key="8">
    <source>
        <dbReference type="ARBA" id="ARBA00022658"/>
    </source>
</evidence>
<dbReference type="Proteomes" id="UP001162031">
    <property type="component" value="Unassembled WGS sequence"/>
</dbReference>
<keyword evidence="12" id="KW-0378">Hydrolase</keyword>
<dbReference type="Gene3D" id="3.30.428.10">
    <property type="entry name" value="HIT-like"/>
    <property type="match status" value="1"/>
</dbReference>